<dbReference type="RefSeq" id="WP_069860206.1">
    <property type="nucleotide sequence ID" value="NZ_BDFE01000022.1"/>
</dbReference>
<protein>
    <submittedName>
        <fullName evidence="1">Uncharacterized protein</fullName>
    </submittedName>
</protein>
<comment type="caution">
    <text evidence="1">The sequence shown here is derived from an EMBL/GenBank/DDBJ whole genome shotgun (WGS) entry which is preliminary data.</text>
</comment>
<evidence type="ECO:0000313" key="1">
    <source>
        <dbReference type="EMBL" id="GAU09946.1"/>
    </source>
</evidence>
<proteinExistence type="predicted"/>
<reference evidence="2" key="1">
    <citation type="submission" date="2016-06" db="EMBL/GenBank/DDBJ databases">
        <title>Draft genome sequence of Desulfoplanes formicivorans strain Pf12B.</title>
        <authorList>
            <person name="Watanabe M."/>
            <person name="Kojima H."/>
            <person name="Fukui M."/>
        </authorList>
    </citation>
    <scope>NUCLEOTIDE SEQUENCE [LARGE SCALE GENOMIC DNA]</scope>
    <source>
        <strain evidence="2">Pf12B</strain>
    </source>
</reference>
<keyword evidence="2" id="KW-1185">Reference proteome</keyword>
<organism evidence="1 2">
    <name type="scientific">Desulfoplanes formicivorans</name>
    <dbReference type="NCBI Taxonomy" id="1592317"/>
    <lineage>
        <taxon>Bacteria</taxon>
        <taxon>Pseudomonadati</taxon>
        <taxon>Thermodesulfobacteriota</taxon>
        <taxon>Desulfovibrionia</taxon>
        <taxon>Desulfovibrionales</taxon>
        <taxon>Desulfoplanaceae</taxon>
        <taxon>Desulfoplanes</taxon>
    </lineage>
</organism>
<sequence>MFLTDLKDQRWKVTLDANGIVYFYVQDMIGREPRVEIPARELARYYELESEAKQDFVQTLGRRIGIPFWPMFVDRIIEPERQFATQLGLFGRMANKDILEEDLLDLIVPLPKDQALEQHPHLIPDETACQEYEALAARIQEAICSSAVCAMACPLFRDDEYKTSVYVTKAQLEIESCVICNSPATAVGVFQPRQSDEDIIILHGLCKRCKPKEPCSPKQIEKIGQAIDALEKQGRIQKIQCPLPEA</sequence>
<dbReference type="EMBL" id="BDFE01000022">
    <property type="protein sequence ID" value="GAU09946.1"/>
    <property type="molecule type" value="Genomic_DNA"/>
</dbReference>
<dbReference type="AlphaFoldDB" id="A0A194ALP1"/>
<evidence type="ECO:0000313" key="2">
    <source>
        <dbReference type="Proteomes" id="UP000095200"/>
    </source>
</evidence>
<dbReference type="Proteomes" id="UP000095200">
    <property type="component" value="Unassembled WGS sequence"/>
</dbReference>
<accession>A0A194ALP1</accession>
<name>A0A194ALP1_9BACT</name>
<gene>
    <name evidence="1" type="ORF">DPF_2682</name>
</gene>
<dbReference type="STRING" id="1592317.DPF_2682"/>